<evidence type="ECO:0000256" key="4">
    <source>
        <dbReference type="ARBA" id="ARBA00022785"/>
    </source>
</evidence>
<comment type="caution">
    <text evidence="5">The sequence shown here is derived from an EMBL/GenBank/DDBJ whole genome shotgun (WGS) entry which is preliminary data.</text>
</comment>
<evidence type="ECO:0000313" key="6">
    <source>
        <dbReference type="Proteomes" id="UP000265801"/>
    </source>
</evidence>
<keyword evidence="1" id="KW-0963">Cytoplasm</keyword>
<evidence type="ECO:0000256" key="1">
    <source>
        <dbReference type="ARBA" id="ARBA00022490"/>
    </source>
</evidence>
<keyword evidence="2 5" id="KW-0808">Transferase</keyword>
<evidence type="ECO:0000313" key="5">
    <source>
        <dbReference type="EMBL" id="RIW29088.1"/>
    </source>
</evidence>
<dbReference type="GO" id="GO:0008616">
    <property type="term" value="P:tRNA queuosine(34) biosynthetic process"/>
    <property type="evidence" value="ECO:0007669"/>
    <property type="project" value="UniProtKB-KW"/>
</dbReference>
<gene>
    <name evidence="5" type="ORF">D3H55_19750</name>
</gene>
<name>A0A3A1QPS3_9BACI</name>
<dbReference type="Proteomes" id="UP000265801">
    <property type="component" value="Unassembled WGS sequence"/>
</dbReference>
<evidence type="ECO:0000256" key="2">
    <source>
        <dbReference type="ARBA" id="ARBA00022679"/>
    </source>
</evidence>
<dbReference type="InterPro" id="IPR003699">
    <property type="entry name" value="QueA"/>
</dbReference>
<organism evidence="5 6">
    <name type="scientific">Bacillus salacetis</name>
    <dbReference type="NCBI Taxonomy" id="2315464"/>
    <lineage>
        <taxon>Bacteria</taxon>
        <taxon>Bacillati</taxon>
        <taxon>Bacillota</taxon>
        <taxon>Bacilli</taxon>
        <taxon>Bacillales</taxon>
        <taxon>Bacillaceae</taxon>
        <taxon>Bacillus</taxon>
    </lineage>
</organism>
<sequence length="343" mass="38495">MAAIGNAFKIPQSLNAKVPAERRGSGRDDVRLMVMEGEDVHHERFSSLPDFLNERDLLVFNNSRTIPAVLKAAAGNREVEVRLSRQLDDHRWEALIWGGLFSAGDELMLNEGVSAVVTGTGKEKPLIILAFSISGVELMDYIYRLGEPVRYEYIDSAWTLDAYQTAYASVPGSVEMASAGRAFSWNLLGKLKEKGVKTAFLTLHTGLSYYGHDRWPNPEKHPESYHIPKETVDLIRSVKKAHGRVIAVGTTVVRALETAADENGDLTEAEGITSLYIRKEYRLKTVDGLITGLHEPEATHLEMLTAFTPEHQLFEAYRQALKRGYLWHEFGDMNLILRKNVLQ</sequence>
<dbReference type="OrthoDB" id="9783887at2"/>
<accession>A0A3A1QPS3</accession>
<dbReference type="InterPro" id="IPR042118">
    <property type="entry name" value="QueA_dom1"/>
</dbReference>
<keyword evidence="6" id="KW-1185">Reference proteome</keyword>
<dbReference type="Gene3D" id="2.40.10.240">
    <property type="entry name" value="QueA-like"/>
    <property type="match status" value="1"/>
</dbReference>
<dbReference type="Pfam" id="PF02547">
    <property type="entry name" value="Queuosine_synth"/>
    <property type="match status" value="1"/>
</dbReference>
<dbReference type="EMBL" id="QXIR01000036">
    <property type="protein sequence ID" value="RIW29088.1"/>
    <property type="molecule type" value="Genomic_DNA"/>
</dbReference>
<keyword evidence="3" id="KW-0949">S-adenosyl-L-methionine</keyword>
<dbReference type="RefSeq" id="WP_119549027.1">
    <property type="nucleotide sequence ID" value="NZ_QXIR01000036.1"/>
</dbReference>
<dbReference type="PANTHER" id="PTHR30307:SF0">
    <property type="entry name" value="S-ADENOSYLMETHIONINE:TRNA RIBOSYLTRANSFERASE-ISOMERASE"/>
    <property type="match status" value="1"/>
</dbReference>
<dbReference type="InterPro" id="IPR036100">
    <property type="entry name" value="QueA_sf"/>
</dbReference>
<dbReference type="PANTHER" id="PTHR30307">
    <property type="entry name" value="S-ADENOSYLMETHIONINE:TRNA RIBOSYLTRANSFERASE-ISOMERASE"/>
    <property type="match status" value="1"/>
</dbReference>
<dbReference type="GO" id="GO:0051075">
    <property type="term" value="F:S-adenosylmethionine:tRNA ribosyltransferase-isomerase activity"/>
    <property type="evidence" value="ECO:0007669"/>
    <property type="project" value="TreeGrafter"/>
</dbReference>
<reference evidence="5 6" key="1">
    <citation type="submission" date="2018-09" db="EMBL/GenBank/DDBJ databases">
        <title>Bacillus saliacetes sp. nov., isolated from Thai shrimp paste (Ka-pi).</title>
        <authorList>
            <person name="Daroonpunt R."/>
            <person name="Tanasupawat S."/>
            <person name="Yiamsombut S."/>
        </authorList>
    </citation>
    <scope>NUCLEOTIDE SEQUENCE [LARGE SCALE GENOMIC DNA]</scope>
    <source>
        <strain evidence="5 6">SKP7-4</strain>
    </source>
</reference>
<proteinExistence type="predicted"/>
<dbReference type="SUPFAM" id="SSF111337">
    <property type="entry name" value="QueA-like"/>
    <property type="match status" value="1"/>
</dbReference>
<evidence type="ECO:0000256" key="3">
    <source>
        <dbReference type="ARBA" id="ARBA00022691"/>
    </source>
</evidence>
<keyword evidence="4" id="KW-0671">Queuosine biosynthesis</keyword>
<dbReference type="Gene3D" id="3.40.1780.10">
    <property type="entry name" value="QueA-like"/>
    <property type="match status" value="1"/>
</dbReference>
<dbReference type="AlphaFoldDB" id="A0A3A1QPS3"/>
<keyword evidence="5" id="KW-0413">Isomerase</keyword>
<dbReference type="InterPro" id="IPR042119">
    <property type="entry name" value="QueA_dom2"/>
</dbReference>
<protein>
    <submittedName>
        <fullName evidence="5">S-adenosylmethionine:tRNA ribosyltransferase-isomerase</fullName>
    </submittedName>
</protein>